<dbReference type="GO" id="GO:0005886">
    <property type="term" value="C:plasma membrane"/>
    <property type="evidence" value="ECO:0007669"/>
    <property type="project" value="UniProtKB-SubCell"/>
</dbReference>
<dbReference type="InterPro" id="IPR051163">
    <property type="entry name" value="Sodium:Solute_Symporter_SSF"/>
</dbReference>
<dbReference type="PROSITE" id="PS50283">
    <property type="entry name" value="NA_SOLUT_SYMP_3"/>
    <property type="match status" value="1"/>
</dbReference>
<keyword evidence="7" id="KW-0915">Sodium</keyword>
<keyword evidence="14" id="KW-1185">Reference proteome</keyword>
<proteinExistence type="inferred from homology"/>
<keyword evidence="5 12" id="KW-0812">Transmembrane</keyword>
<organism evidence="13 14">
    <name type="scientific">Salarias fasciatus</name>
    <name type="common">Jewelled blenny</name>
    <name type="synonym">Blennius fasciatus</name>
    <dbReference type="NCBI Taxonomy" id="181472"/>
    <lineage>
        <taxon>Eukaryota</taxon>
        <taxon>Metazoa</taxon>
        <taxon>Chordata</taxon>
        <taxon>Craniata</taxon>
        <taxon>Vertebrata</taxon>
        <taxon>Euteleostomi</taxon>
        <taxon>Actinopterygii</taxon>
        <taxon>Neopterygii</taxon>
        <taxon>Teleostei</taxon>
        <taxon>Neoteleostei</taxon>
        <taxon>Acanthomorphata</taxon>
        <taxon>Ovalentaria</taxon>
        <taxon>Blenniimorphae</taxon>
        <taxon>Blenniiformes</taxon>
        <taxon>Blennioidei</taxon>
        <taxon>Blenniidae</taxon>
        <taxon>Salariinae</taxon>
        <taxon>Salarias</taxon>
    </lineage>
</organism>
<evidence type="ECO:0000256" key="11">
    <source>
        <dbReference type="RuleBase" id="RU362091"/>
    </source>
</evidence>
<comment type="similarity">
    <text evidence="2 11">Belongs to the sodium:solute symporter (SSF) (TC 2.A.21) family.</text>
</comment>
<dbReference type="Pfam" id="PF00474">
    <property type="entry name" value="SSF"/>
    <property type="match status" value="1"/>
</dbReference>
<dbReference type="GO" id="GO:0005343">
    <property type="term" value="F:organic acid:sodium symporter activity"/>
    <property type="evidence" value="ECO:0007669"/>
    <property type="project" value="TreeGrafter"/>
</dbReference>
<keyword evidence="3" id="KW-0813">Transport</keyword>
<evidence type="ECO:0000256" key="5">
    <source>
        <dbReference type="ARBA" id="ARBA00022692"/>
    </source>
</evidence>
<keyword evidence="10" id="KW-0739">Sodium transport</keyword>
<reference evidence="13" key="3">
    <citation type="submission" date="2025-09" db="UniProtKB">
        <authorList>
            <consortium name="Ensembl"/>
        </authorList>
    </citation>
    <scope>IDENTIFICATION</scope>
</reference>
<evidence type="ECO:0000313" key="14">
    <source>
        <dbReference type="Proteomes" id="UP000472267"/>
    </source>
</evidence>
<dbReference type="OMA" id="LASENME"/>
<evidence type="ECO:0000256" key="4">
    <source>
        <dbReference type="ARBA" id="ARBA00022475"/>
    </source>
</evidence>
<feature type="transmembrane region" description="Helical" evidence="12">
    <location>
        <begin position="12"/>
        <end position="33"/>
    </location>
</feature>
<evidence type="ECO:0000256" key="1">
    <source>
        <dbReference type="ARBA" id="ARBA00004651"/>
    </source>
</evidence>
<dbReference type="InterPro" id="IPR038377">
    <property type="entry name" value="Na/Glc_symporter_sf"/>
</dbReference>
<dbReference type="GO" id="GO:0015730">
    <property type="term" value="P:propanoate transmembrane transport"/>
    <property type="evidence" value="ECO:0007669"/>
    <property type="project" value="TreeGrafter"/>
</dbReference>
<evidence type="ECO:0000313" key="13">
    <source>
        <dbReference type="Ensembl" id="ENSSFAP00005001153.1"/>
    </source>
</evidence>
<accession>A0A672F5E3</accession>
<keyword evidence="9 12" id="KW-0472">Membrane</keyword>
<dbReference type="Gene3D" id="1.20.1730.10">
    <property type="entry name" value="Sodium/glucose cotransporter"/>
    <property type="match status" value="1"/>
</dbReference>
<sequence length="187" mass="20639">MVETPRSSFQAADYAVFASMLAVSAAIGLYSWWSLRRSSDAGDFLTGSRTMGALPVSMSLTASFMSSVTLVSFPAEVYRYGAIFGLLCFSYLFAVLISSEIFLPVFYRLEIASIYEVRVLFPGCISVQIVLIQILATELSIHGSGNSVDIVQDGQTLVFSFHSRCVCLFSCRRFSLLALSFTPRLWL</sequence>
<keyword evidence="8" id="KW-0406">Ion transport</keyword>
<feature type="transmembrane region" description="Helical" evidence="12">
    <location>
        <begin position="53"/>
        <end position="73"/>
    </location>
</feature>
<evidence type="ECO:0000256" key="9">
    <source>
        <dbReference type="ARBA" id="ARBA00023136"/>
    </source>
</evidence>
<evidence type="ECO:0000256" key="12">
    <source>
        <dbReference type="SAM" id="Phobius"/>
    </source>
</evidence>
<evidence type="ECO:0000256" key="7">
    <source>
        <dbReference type="ARBA" id="ARBA00023053"/>
    </source>
</evidence>
<dbReference type="PANTHER" id="PTHR42985">
    <property type="entry name" value="SODIUM-COUPLED MONOCARBOXYLATE TRANSPORTER"/>
    <property type="match status" value="1"/>
</dbReference>
<evidence type="ECO:0000256" key="2">
    <source>
        <dbReference type="ARBA" id="ARBA00006434"/>
    </source>
</evidence>
<dbReference type="InParanoid" id="A0A672F5E3"/>
<dbReference type="AlphaFoldDB" id="A0A672F5E3"/>
<dbReference type="InterPro" id="IPR001734">
    <property type="entry name" value="Na/solute_symporter"/>
</dbReference>
<dbReference type="GO" id="GO:0070062">
    <property type="term" value="C:extracellular exosome"/>
    <property type="evidence" value="ECO:0007669"/>
    <property type="project" value="TreeGrafter"/>
</dbReference>
<evidence type="ECO:0000256" key="8">
    <source>
        <dbReference type="ARBA" id="ARBA00023065"/>
    </source>
</evidence>
<protein>
    <recommendedName>
        <fullName evidence="15">Solute carrier family 5 member 8</fullName>
    </recommendedName>
</protein>
<keyword evidence="4" id="KW-1003">Cell membrane</keyword>
<reference evidence="13" key="2">
    <citation type="submission" date="2025-08" db="UniProtKB">
        <authorList>
            <consortium name="Ensembl"/>
        </authorList>
    </citation>
    <scope>IDENTIFICATION</scope>
</reference>
<reference evidence="13" key="1">
    <citation type="submission" date="2019-06" db="EMBL/GenBank/DDBJ databases">
        <authorList>
            <consortium name="Wellcome Sanger Institute Data Sharing"/>
        </authorList>
    </citation>
    <scope>NUCLEOTIDE SEQUENCE [LARGE SCALE GENOMIC DNA]</scope>
</reference>
<dbReference type="Ensembl" id="ENSSFAT00005001213.1">
    <property type="protein sequence ID" value="ENSSFAP00005001153.1"/>
    <property type="gene ID" value="ENSSFAG00005000840.1"/>
</dbReference>
<name>A0A672F5E3_SALFA</name>
<evidence type="ECO:0000256" key="10">
    <source>
        <dbReference type="ARBA" id="ARBA00023201"/>
    </source>
</evidence>
<dbReference type="Proteomes" id="UP000472267">
    <property type="component" value="Chromosome 17"/>
</dbReference>
<evidence type="ECO:0000256" key="6">
    <source>
        <dbReference type="ARBA" id="ARBA00022989"/>
    </source>
</evidence>
<feature type="transmembrane region" description="Helical" evidence="12">
    <location>
        <begin position="80"/>
        <end position="107"/>
    </location>
</feature>
<comment type="subcellular location">
    <subcellularLocation>
        <location evidence="1">Cell membrane</location>
        <topology evidence="1">Multi-pass membrane protein</topology>
    </subcellularLocation>
</comment>
<dbReference type="PANTHER" id="PTHR42985:SF10">
    <property type="entry name" value="SODIUM-COUPLED MONOCARBOXYLATE TRANSPORTER 1"/>
    <property type="match status" value="1"/>
</dbReference>
<keyword evidence="6 12" id="KW-1133">Transmembrane helix</keyword>
<evidence type="ECO:0000256" key="3">
    <source>
        <dbReference type="ARBA" id="ARBA00022448"/>
    </source>
</evidence>
<evidence type="ECO:0008006" key="15">
    <source>
        <dbReference type="Google" id="ProtNLM"/>
    </source>
</evidence>